<evidence type="ECO:0000313" key="3">
    <source>
        <dbReference type="Proteomes" id="UP001359485"/>
    </source>
</evidence>
<accession>A0ABR1B1U2</accession>
<protein>
    <submittedName>
        <fullName evidence="2">Uncharacterized protein</fullName>
    </submittedName>
</protein>
<keyword evidence="3" id="KW-1185">Reference proteome</keyword>
<name>A0ABR1B1U2_POLSC</name>
<dbReference type="EMBL" id="JAWJWF010000004">
    <property type="protein sequence ID" value="KAK6633482.1"/>
    <property type="molecule type" value="Genomic_DNA"/>
</dbReference>
<keyword evidence="1" id="KW-0732">Signal</keyword>
<feature type="signal peptide" evidence="1">
    <location>
        <begin position="1"/>
        <end position="17"/>
    </location>
</feature>
<reference evidence="2 3" key="1">
    <citation type="submission" date="2023-09" db="EMBL/GenBank/DDBJ databases">
        <title>Genomes of two closely related lineages of the louse Polyplax serrata with different host specificities.</title>
        <authorList>
            <person name="Martinu J."/>
            <person name="Tarabai H."/>
            <person name="Stefka J."/>
            <person name="Hypsa V."/>
        </authorList>
    </citation>
    <scope>NUCLEOTIDE SEQUENCE [LARGE SCALE GENOMIC DNA]</scope>
    <source>
        <strain evidence="2">98ZLc_SE</strain>
    </source>
</reference>
<evidence type="ECO:0000313" key="2">
    <source>
        <dbReference type="EMBL" id="KAK6633482.1"/>
    </source>
</evidence>
<sequence>MESTLVVLLCALALVSAQYGPMWGVGSLMGASGWRSPLGMYPWMSTSGMWRSSPLMRMAAAGSSSTSVPSAAPASLPASATAEKIPVLSIAQPLVSVPQTAMNMAQSAMNVPHAAMNVAQNAMNIPQNVVNMPKVPSGEEILTHMVLANQNSKPFVDTISDFFYSPDQIKARHAIVTPLYITGINSGMKSASNVANAMDDCNQPEMARWNRDMAEWVF</sequence>
<dbReference type="Proteomes" id="UP001359485">
    <property type="component" value="Unassembled WGS sequence"/>
</dbReference>
<proteinExistence type="predicted"/>
<comment type="caution">
    <text evidence="2">The sequence shown here is derived from an EMBL/GenBank/DDBJ whole genome shotgun (WGS) entry which is preliminary data.</text>
</comment>
<feature type="chain" id="PRO_5047522466" evidence="1">
    <location>
        <begin position="18"/>
        <end position="218"/>
    </location>
</feature>
<organism evidence="2 3">
    <name type="scientific">Polyplax serrata</name>
    <name type="common">Common mouse louse</name>
    <dbReference type="NCBI Taxonomy" id="468196"/>
    <lineage>
        <taxon>Eukaryota</taxon>
        <taxon>Metazoa</taxon>
        <taxon>Ecdysozoa</taxon>
        <taxon>Arthropoda</taxon>
        <taxon>Hexapoda</taxon>
        <taxon>Insecta</taxon>
        <taxon>Pterygota</taxon>
        <taxon>Neoptera</taxon>
        <taxon>Paraneoptera</taxon>
        <taxon>Psocodea</taxon>
        <taxon>Troctomorpha</taxon>
        <taxon>Phthiraptera</taxon>
        <taxon>Anoplura</taxon>
        <taxon>Polyplacidae</taxon>
        <taxon>Polyplax</taxon>
    </lineage>
</organism>
<evidence type="ECO:0000256" key="1">
    <source>
        <dbReference type="SAM" id="SignalP"/>
    </source>
</evidence>
<gene>
    <name evidence="2" type="ORF">RUM44_004089</name>
</gene>